<dbReference type="InterPro" id="IPR050683">
    <property type="entry name" value="Bact_Polysacc_Export_ATP-bd"/>
</dbReference>
<comment type="similarity">
    <text evidence="1">Belongs to the ABC transporter superfamily.</text>
</comment>
<dbReference type="SMART" id="SM00382">
    <property type="entry name" value="AAA"/>
    <property type="match status" value="1"/>
</dbReference>
<keyword evidence="2" id="KW-0813">Transport</keyword>
<evidence type="ECO:0000256" key="4">
    <source>
        <dbReference type="ARBA" id="ARBA00022840"/>
    </source>
</evidence>
<dbReference type="Gene3D" id="2.70.50.60">
    <property type="entry name" value="abc- transporter (atp binding component) like domain"/>
    <property type="match status" value="1"/>
</dbReference>
<dbReference type="Pfam" id="PF14524">
    <property type="entry name" value="Wzt_C"/>
    <property type="match status" value="1"/>
</dbReference>
<dbReference type="InterPro" id="IPR015860">
    <property type="entry name" value="ABC_transpr_TagH-like"/>
</dbReference>
<comment type="caution">
    <text evidence="6">The sequence shown here is derived from an EMBL/GenBank/DDBJ whole genome shotgun (WGS) entry which is preliminary data.</text>
</comment>
<dbReference type="EMBL" id="LXQE01000096">
    <property type="protein sequence ID" value="RCJ39267.1"/>
    <property type="molecule type" value="Genomic_DNA"/>
</dbReference>
<evidence type="ECO:0000313" key="7">
    <source>
        <dbReference type="Proteomes" id="UP000252085"/>
    </source>
</evidence>
<dbReference type="Pfam" id="PF00005">
    <property type="entry name" value="ABC_tran"/>
    <property type="match status" value="1"/>
</dbReference>
<evidence type="ECO:0000256" key="1">
    <source>
        <dbReference type="ARBA" id="ARBA00005417"/>
    </source>
</evidence>
<evidence type="ECO:0000259" key="5">
    <source>
        <dbReference type="PROSITE" id="PS50893"/>
    </source>
</evidence>
<dbReference type="InterPro" id="IPR017871">
    <property type="entry name" value="ABC_transporter-like_CS"/>
</dbReference>
<dbReference type="InterPro" id="IPR029439">
    <property type="entry name" value="Wzt_C"/>
</dbReference>
<name>A0A367RRS1_NOSPU</name>
<evidence type="ECO:0000256" key="2">
    <source>
        <dbReference type="ARBA" id="ARBA00022448"/>
    </source>
</evidence>
<dbReference type="AlphaFoldDB" id="A0A367RRS1"/>
<dbReference type="GO" id="GO:0016887">
    <property type="term" value="F:ATP hydrolysis activity"/>
    <property type="evidence" value="ECO:0007669"/>
    <property type="project" value="InterPro"/>
</dbReference>
<dbReference type="InterPro" id="IPR003593">
    <property type="entry name" value="AAA+_ATPase"/>
</dbReference>
<sequence length="444" mass="49435">MSEIAISLKNVSKYYKRYARPVDRLKEILLPGKSNAQKFWALQDINIEVVRGETIGIIGRNGSGKSTLLQIIAGTLTPTQGEVQVNGRISALLELGSGFNPEFTGRQNVFLNGQILGLNQKEIEAKFDLITAFADIGEFIDEPVKTYSSGMFVRLAFAVAANCDPDILIVDEALAVGDIFFQQKCFEHIRLLQKCGVTIFYVSHDLTTTQSICDRSVLMKDGIAIFDGDPNEAVNRYYSLLGQRVAVNTTHKVINQTNKILGTTIDFQKIINHTILRSDHLQRHGALGLELVAARVCDDEDHDTLVVDMMSALHFQLLLQAKEVINTPNIGIHLYNRMGTLVFATGTTQLRQRLPLLDTEDYLAVCLRLEMRIEPGEYSFNFTVAEDITGDNPNIGFIHDCHESLGPLMVVPPSDPLLPFYGIAQLPVTAEYEFKGKLDLMMNI</sequence>
<feature type="domain" description="ABC transporter" evidence="5">
    <location>
        <begin position="6"/>
        <end position="246"/>
    </location>
</feature>
<keyword evidence="4" id="KW-0067">ATP-binding</keyword>
<evidence type="ECO:0000256" key="3">
    <source>
        <dbReference type="ARBA" id="ARBA00022741"/>
    </source>
</evidence>
<dbReference type="SUPFAM" id="SSF52540">
    <property type="entry name" value="P-loop containing nucleoside triphosphate hydrolases"/>
    <property type="match status" value="1"/>
</dbReference>
<reference evidence="6 7" key="1">
    <citation type="submission" date="2016-04" db="EMBL/GenBank/DDBJ databases">
        <authorList>
            <person name="Evans L.H."/>
            <person name="Alamgir A."/>
            <person name="Owens N."/>
            <person name="Weber N.D."/>
            <person name="Virtaneva K."/>
            <person name="Barbian K."/>
            <person name="Babar A."/>
            <person name="Rosenke K."/>
        </authorList>
    </citation>
    <scope>NUCLEOTIDE SEQUENCE [LARGE SCALE GENOMIC DNA]</scope>
    <source>
        <strain evidence="6">NIES-2108</strain>
    </source>
</reference>
<dbReference type="Proteomes" id="UP000252085">
    <property type="component" value="Unassembled WGS sequence"/>
</dbReference>
<dbReference type="CDD" id="cd10147">
    <property type="entry name" value="Wzt_C-like"/>
    <property type="match status" value="1"/>
</dbReference>
<proteinExistence type="inferred from homology"/>
<dbReference type="GO" id="GO:0140359">
    <property type="term" value="F:ABC-type transporter activity"/>
    <property type="evidence" value="ECO:0007669"/>
    <property type="project" value="InterPro"/>
</dbReference>
<dbReference type="PROSITE" id="PS00211">
    <property type="entry name" value="ABC_TRANSPORTER_1"/>
    <property type="match status" value="1"/>
</dbReference>
<keyword evidence="3" id="KW-0547">Nucleotide-binding</keyword>
<dbReference type="PANTHER" id="PTHR46743">
    <property type="entry name" value="TEICHOIC ACIDS EXPORT ATP-BINDING PROTEIN TAGH"/>
    <property type="match status" value="1"/>
</dbReference>
<dbReference type="PANTHER" id="PTHR46743:SF2">
    <property type="entry name" value="TEICHOIC ACIDS EXPORT ATP-BINDING PROTEIN TAGH"/>
    <property type="match status" value="1"/>
</dbReference>
<protein>
    <recommendedName>
        <fullName evidence="5">ABC transporter domain-containing protein</fullName>
    </recommendedName>
</protein>
<organism evidence="6 7">
    <name type="scientific">Nostoc punctiforme NIES-2108</name>
    <dbReference type="NCBI Taxonomy" id="1356359"/>
    <lineage>
        <taxon>Bacteria</taxon>
        <taxon>Bacillati</taxon>
        <taxon>Cyanobacteriota</taxon>
        <taxon>Cyanophyceae</taxon>
        <taxon>Nostocales</taxon>
        <taxon>Nostocaceae</taxon>
        <taxon>Nostoc</taxon>
    </lineage>
</organism>
<dbReference type="InterPro" id="IPR027417">
    <property type="entry name" value="P-loop_NTPase"/>
</dbReference>
<gene>
    <name evidence="6" type="ORF">A6769_05700</name>
</gene>
<dbReference type="PROSITE" id="PS50893">
    <property type="entry name" value="ABC_TRANSPORTER_2"/>
    <property type="match status" value="1"/>
</dbReference>
<dbReference type="CDD" id="cd03220">
    <property type="entry name" value="ABC_KpsT_Wzt"/>
    <property type="match status" value="1"/>
</dbReference>
<dbReference type="GO" id="GO:0016020">
    <property type="term" value="C:membrane"/>
    <property type="evidence" value="ECO:0007669"/>
    <property type="project" value="InterPro"/>
</dbReference>
<dbReference type="InterPro" id="IPR003439">
    <property type="entry name" value="ABC_transporter-like_ATP-bd"/>
</dbReference>
<dbReference type="GO" id="GO:0005524">
    <property type="term" value="F:ATP binding"/>
    <property type="evidence" value="ECO:0007669"/>
    <property type="project" value="UniProtKB-KW"/>
</dbReference>
<evidence type="ECO:0000313" key="6">
    <source>
        <dbReference type="EMBL" id="RCJ39267.1"/>
    </source>
</evidence>
<dbReference type="Gene3D" id="3.40.50.300">
    <property type="entry name" value="P-loop containing nucleotide triphosphate hydrolases"/>
    <property type="match status" value="1"/>
</dbReference>
<accession>A0A367RRS1</accession>